<reference evidence="3" key="3">
    <citation type="submission" date="2021-01" db="EMBL/GenBank/DDBJ databases">
        <authorList>
            <consortium name="Genoscope - CEA"/>
            <person name="William W."/>
        </authorList>
    </citation>
    <scope>NUCLEOTIDE SEQUENCE</scope>
</reference>
<dbReference type="PaxDb" id="3708-A0A078IPE0"/>
<name>A0A078IPE0_BRANA</name>
<evidence type="ECO:0000259" key="2">
    <source>
        <dbReference type="Pfam" id="PF01048"/>
    </source>
</evidence>
<dbReference type="GO" id="GO:0009116">
    <property type="term" value="P:nucleoside metabolic process"/>
    <property type="evidence" value="ECO:0007669"/>
    <property type="project" value="InterPro"/>
</dbReference>
<feature type="compositionally biased region" description="Polar residues" evidence="1">
    <location>
        <begin position="26"/>
        <end position="36"/>
    </location>
</feature>
<dbReference type="Gramene" id="CDY50933">
    <property type="protein sequence ID" value="CDY50933"/>
    <property type="gene ID" value="GSBRNA2T00097790001"/>
</dbReference>
<evidence type="ECO:0000313" key="5">
    <source>
        <dbReference type="Proteomes" id="UP000028999"/>
    </source>
</evidence>
<dbReference type="InterPro" id="IPR000845">
    <property type="entry name" value="Nucleoside_phosphorylase_d"/>
</dbReference>
<evidence type="ECO:0000313" key="4">
    <source>
        <dbReference type="EMBL" id="CDY50933.1"/>
    </source>
</evidence>
<reference evidence="4" key="2">
    <citation type="submission" date="2014-06" db="EMBL/GenBank/DDBJ databases">
        <authorList>
            <person name="Genoscope - CEA"/>
        </authorList>
    </citation>
    <scope>NUCLEOTIDE SEQUENCE</scope>
</reference>
<dbReference type="Proteomes" id="UP000028999">
    <property type="component" value="Unassembled WGS sequence"/>
</dbReference>
<feature type="compositionally biased region" description="Polar residues" evidence="1">
    <location>
        <begin position="1"/>
        <end position="17"/>
    </location>
</feature>
<dbReference type="Proteomes" id="UP001295469">
    <property type="component" value="Chromosome A03"/>
</dbReference>
<dbReference type="AlphaFoldDB" id="A0A078IPE0"/>
<reference evidence="4 5" key="1">
    <citation type="journal article" date="2014" name="Science">
        <title>Plant genetics. Early allopolyploid evolution in the post-Neolithic Brassica napus oilseed genome.</title>
        <authorList>
            <person name="Chalhoub B."/>
            <person name="Denoeud F."/>
            <person name="Liu S."/>
            <person name="Parkin I.A."/>
            <person name="Tang H."/>
            <person name="Wang X."/>
            <person name="Chiquet J."/>
            <person name="Belcram H."/>
            <person name="Tong C."/>
            <person name="Samans B."/>
            <person name="Correa M."/>
            <person name="Da Silva C."/>
            <person name="Just J."/>
            <person name="Falentin C."/>
            <person name="Koh C.S."/>
            <person name="Le Clainche I."/>
            <person name="Bernard M."/>
            <person name="Bento P."/>
            <person name="Noel B."/>
            <person name="Labadie K."/>
            <person name="Alberti A."/>
            <person name="Charles M."/>
            <person name="Arnaud D."/>
            <person name="Guo H."/>
            <person name="Daviaud C."/>
            <person name="Alamery S."/>
            <person name="Jabbari K."/>
            <person name="Zhao M."/>
            <person name="Edger P.P."/>
            <person name="Chelaifa H."/>
            <person name="Tack D."/>
            <person name="Lassalle G."/>
            <person name="Mestiri I."/>
            <person name="Schnel N."/>
            <person name="Le Paslier M.C."/>
            <person name="Fan G."/>
            <person name="Renault V."/>
            <person name="Bayer P.E."/>
            <person name="Golicz A.A."/>
            <person name="Manoli S."/>
            <person name="Lee T.H."/>
            <person name="Thi V.H."/>
            <person name="Chalabi S."/>
            <person name="Hu Q."/>
            <person name="Fan C."/>
            <person name="Tollenaere R."/>
            <person name="Lu Y."/>
            <person name="Battail C."/>
            <person name="Shen J."/>
            <person name="Sidebottom C.H."/>
            <person name="Wang X."/>
            <person name="Canaguier A."/>
            <person name="Chauveau A."/>
            <person name="Berard A."/>
            <person name="Deniot G."/>
            <person name="Guan M."/>
            <person name="Liu Z."/>
            <person name="Sun F."/>
            <person name="Lim Y.P."/>
            <person name="Lyons E."/>
            <person name="Town C.D."/>
            <person name="Bancroft I."/>
            <person name="Wang X."/>
            <person name="Meng J."/>
            <person name="Ma J."/>
            <person name="Pires J.C."/>
            <person name="King G.J."/>
            <person name="Brunel D."/>
            <person name="Delourme R."/>
            <person name="Renard M."/>
            <person name="Aury J.M."/>
            <person name="Adams K.L."/>
            <person name="Batley J."/>
            <person name="Snowdon R.J."/>
            <person name="Tost J."/>
            <person name="Edwards D."/>
            <person name="Zhou Y."/>
            <person name="Hua W."/>
            <person name="Sharpe A.G."/>
            <person name="Paterson A.H."/>
            <person name="Guan C."/>
            <person name="Wincker P."/>
        </authorList>
    </citation>
    <scope>NUCLEOTIDE SEQUENCE [LARGE SCALE GENOMIC DNA]</scope>
    <source>
        <strain evidence="5">cv. Darmor-bzh</strain>
    </source>
</reference>
<sequence length="187" mass="20437">MDRSTRQNVTTCSTEFGTNRKKSSRSQELQKSGNMPSGFPLTSTSWILQANSRSEICYILYQYKTDNTKLPQCVNTTCLPRPPKVTIVDKGVSASVFVDNAAYRTFLRSKFNATAVEMESAAIALISHEQNIPFIVIRALSDLAGGGSEISNEADIFGSLAAVNSVDVLVKFVGLLPQYRGSKVQSE</sequence>
<dbReference type="PANTHER" id="PTHR21234:SF44">
    <property type="entry name" value="NUCLEOSIDE PHOSPHORYLASE DOMAIN-CONTAINING PROTEIN"/>
    <property type="match status" value="1"/>
</dbReference>
<organism evidence="4 5">
    <name type="scientific">Brassica napus</name>
    <name type="common">Rape</name>
    <dbReference type="NCBI Taxonomy" id="3708"/>
    <lineage>
        <taxon>Eukaryota</taxon>
        <taxon>Viridiplantae</taxon>
        <taxon>Streptophyta</taxon>
        <taxon>Embryophyta</taxon>
        <taxon>Tracheophyta</taxon>
        <taxon>Spermatophyta</taxon>
        <taxon>Magnoliopsida</taxon>
        <taxon>eudicotyledons</taxon>
        <taxon>Gunneridae</taxon>
        <taxon>Pentapetalae</taxon>
        <taxon>rosids</taxon>
        <taxon>malvids</taxon>
        <taxon>Brassicales</taxon>
        <taxon>Brassicaceae</taxon>
        <taxon>Brassiceae</taxon>
        <taxon>Brassica</taxon>
    </lineage>
</organism>
<protein>
    <submittedName>
        <fullName evidence="3">(rape) hypothetical protein</fullName>
    </submittedName>
    <submittedName>
        <fullName evidence="4">BnaA03g59110D protein</fullName>
    </submittedName>
</protein>
<dbReference type="CDD" id="cd09008">
    <property type="entry name" value="MTAN"/>
    <property type="match status" value="1"/>
</dbReference>
<dbReference type="PANTHER" id="PTHR21234">
    <property type="entry name" value="PURINE NUCLEOSIDE PHOSPHORYLASE"/>
    <property type="match status" value="1"/>
</dbReference>
<feature type="domain" description="Nucleoside phosphorylase" evidence="2">
    <location>
        <begin position="100"/>
        <end position="173"/>
    </location>
</feature>
<accession>A0A078IPE0</accession>
<dbReference type="Gene3D" id="3.40.50.1580">
    <property type="entry name" value="Nucleoside phosphorylase domain"/>
    <property type="match status" value="1"/>
</dbReference>
<dbReference type="SUPFAM" id="SSF53167">
    <property type="entry name" value="Purine and uridine phosphorylases"/>
    <property type="match status" value="1"/>
</dbReference>
<dbReference type="Pfam" id="PF01048">
    <property type="entry name" value="PNP_UDP_1"/>
    <property type="match status" value="1"/>
</dbReference>
<dbReference type="STRING" id="3708.A0A078IPE0"/>
<dbReference type="EMBL" id="HG994357">
    <property type="protein sequence ID" value="CAF2131908.1"/>
    <property type="molecule type" value="Genomic_DNA"/>
</dbReference>
<keyword evidence="5" id="KW-1185">Reference proteome</keyword>
<dbReference type="OMA" id="YGEPIMI"/>
<dbReference type="InterPro" id="IPR035994">
    <property type="entry name" value="Nucleoside_phosphorylase_sf"/>
</dbReference>
<feature type="region of interest" description="Disordered" evidence="1">
    <location>
        <begin position="1"/>
        <end position="36"/>
    </location>
</feature>
<dbReference type="EMBL" id="LK032949">
    <property type="protein sequence ID" value="CDY50933.1"/>
    <property type="molecule type" value="Genomic_DNA"/>
</dbReference>
<evidence type="ECO:0000256" key="1">
    <source>
        <dbReference type="SAM" id="MobiDB-lite"/>
    </source>
</evidence>
<proteinExistence type="predicted"/>
<gene>
    <name evidence="4" type="primary">BnaA03g59110D</name>
    <name evidence="3" type="ORF">DARMORV10_A03P58550.1</name>
    <name evidence="4" type="ORF">GSBRNA2T00097790001</name>
</gene>
<dbReference type="GO" id="GO:0003824">
    <property type="term" value="F:catalytic activity"/>
    <property type="evidence" value="ECO:0007669"/>
    <property type="project" value="InterPro"/>
</dbReference>
<evidence type="ECO:0000313" key="3">
    <source>
        <dbReference type="EMBL" id="CAF2131908.1"/>
    </source>
</evidence>